<keyword evidence="1" id="KW-0694">RNA-binding</keyword>
<dbReference type="Pfam" id="PF07727">
    <property type="entry name" value="RVT_2"/>
    <property type="match status" value="1"/>
</dbReference>
<dbReference type="Proteomes" id="UP000219338">
    <property type="component" value="Unassembled WGS sequence"/>
</dbReference>
<dbReference type="InterPro" id="IPR013103">
    <property type="entry name" value="RVT_2"/>
</dbReference>
<dbReference type="GO" id="GO:0005634">
    <property type="term" value="C:nucleus"/>
    <property type="evidence" value="ECO:0007669"/>
    <property type="project" value="UniProtKB-ARBA"/>
</dbReference>
<keyword evidence="5" id="KW-1185">Reference proteome</keyword>
<dbReference type="PANTHER" id="PTHR11439">
    <property type="entry name" value="GAG-POL-RELATED RETROTRANSPOSON"/>
    <property type="match status" value="1"/>
</dbReference>
<protein>
    <recommendedName>
        <fullName evidence="3">Integrase catalytic domain-containing protein</fullName>
    </recommendedName>
</protein>
<dbReference type="GO" id="GO:0003723">
    <property type="term" value="F:RNA binding"/>
    <property type="evidence" value="ECO:0007669"/>
    <property type="project" value="UniProtKB-KW"/>
</dbReference>
<dbReference type="Gene3D" id="3.30.420.10">
    <property type="entry name" value="Ribonuclease H-like superfamily/Ribonuclease H"/>
    <property type="match status" value="1"/>
</dbReference>
<dbReference type="GO" id="GO:0015074">
    <property type="term" value="P:DNA integration"/>
    <property type="evidence" value="ECO:0007669"/>
    <property type="project" value="InterPro"/>
</dbReference>
<organism evidence="4 5">
    <name type="scientific">Armillaria ostoyae</name>
    <name type="common">Armillaria root rot fungus</name>
    <dbReference type="NCBI Taxonomy" id="47428"/>
    <lineage>
        <taxon>Eukaryota</taxon>
        <taxon>Fungi</taxon>
        <taxon>Dikarya</taxon>
        <taxon>Basidiomycota</taxon>
        <taxon>Agaricomycotina</taxon>
        <taxon>Agaricomycetes</taxon>
        <taxon>Agaricomycetidae</taxon>
        <taxon>Agaricales</taxon>
        <taxon>Marasmiineae</taxon>
        <taxon>Physalacriaceae</taxon>
        <taxon>Armillaria</taxon>
    </lineage>
</organism>
<accession>A0A284RV53</accession>
<dbReference type="SUPFAM" id="SSF53098">
    <property type="entry name" value="Ribonuclease H-like"/>
    <property type="match status" value="1"/>
</dbReference>
<feature type="compositionally biased region" description="Polar residues" evidence="2">
    <location>
        <begin position="242"/>
        <end position="251"/>
    </location>
</feature>
<evidence type="ECO:0000259" key="3">
    <source>
        <dbReference type="PROSITE" id="PS50994"/>
    </source>
</evidence>
<feature type="region of interest" description="Disordered" evidence="2">
    <location>
        <begin position="614"/>
        <end position="640"/>
    </location>
</feature>
<dbReference type="EMBL" id="FUEG01000017">
    <property type="protein sequence ID" value="SJL12630.1"/>
    <property type="molecule type" value="Genomic_DNA"/>
</dbReference>
<reference evidence="5" key="1">
    <citation type="journal article" date="2017" name="Nat. Ecol. Evol.">
        <title>Genome expansion and lineage-specific genetic innovations in the forest pathogenic fungi Armillaria.</title>
        <authorList>
            <person name="Sipos G."/>
            <person name="Prasanna A.N."/>
            <person name="Walter M.C."/>
            <person name="O'Connor E."/>
            <person name="Balint B."/>
            <person name="Krizsan K."/>
            <person name="Kiss B."/>
            <person name="Hess J."/>
            <person name="Varga T."/>
            <person name="Slot J."/>
            <person name="Riley R."/>
            <person name="Boka B."/>
            <person name="Rigling D."/>
            <person name="Barry K."/>
            <person name="Lee J."/>
            <person name="Mihaltcheva S."/>
            <person name="LaButti K."/>
            <person name="Lipzen A."/>
            <person name="Waldron R."/>
            <person name="Moloney N.M."/>
            <person name="Sperisen C."/>
            <person name="Kredics L."/>
            <person name="Vagvoelgyi C."/>
            <person name="Patrignani A."/>
            <person name="Fitzpatrick D."/>
            <person name="Nagy I."/>
            <person name="Doyle S."/>
            <person name="Anderson J.B."/>
            <person name="Grigoriev I.V."/>
            <person name="Gueldener U."/>
            <person name="Muensterkoetter M."/>
            <person name="Nagy L.G."/>
        </authorList>
    </citation>
    <scope>NUCLEOTIDE SEQUENCE [LARGE SCALE GENOMIC DNA]</scope>
    <source>
        <strain evidence="5">C18/9</strain>
    </source>
</reference>
<feature type="compositionally biased region" description="Polar residues" evidence="2">
    <location>
        <begin position="628"/>
        <end position="639"/>
    </location>
</feature>
<dbReference type="OMA" id="MEQEFTH"/>
<evidence type="ECO:0000313" key="4">
    <source>
        <dbReference type="EMBL" id="SJL12630.1"/>
    </source>
</evidence>
<gene>
    <name evidence="4" type="ORF">ARMOST_16059</name>
</gene>
<evidence type="ECO:0000256" key="2">
    <source>
        <dbReference type="SAM" id="MobiDB-lite"/>
    </source>
</evidence>
<sequence>MGFTDDASSRRGVFFLQNRRAETTLSALDLYTTVAERQTGQKLKRIRCDNEFDCQLWRDWATARGVLIEPTAPYSSAANGVAERTFSIIFGSVRIMLLEAGLSMGWWAEACDFAIRVGNLLPTSRHPGKIPEEVWSKKHQSVGYLRVWGSPCYAKIPEAKGESKLALRGQKGRLIGLAGHGTYRILLDGPGNRVITSWDVVFEELIPTRTVPQGEIVEDLLDPEAPVQMGNPPPFLGRQSRIPVSQKSSNDPVARQIPNQIPIHNRPSDENRHPSRVPKPSRAQVESSEYLCREEAAKNQGKDWANDNVVPLLMDFDDEDPEDIIALKASELADIPDRHDQWVPNNYYEAITRPKLWGPPMDEEIRHMEERDVWEVIPRKPWMKTIDTRWVYDKKIDGFTAELLMRRARLVVKGFTQIKGLHYFESFAAVVRYESLCMFFAIVAAKDLDFWLIDFVGAYLNAEPQGDNYVELPQGYEGIVTRDFPPGDYVLKMRHAMYGTMDAGNAWFNELNKTLTAQGHVQSRADPCVRLLKNGTERTISCTYTDDVSGASTSKKEGERIRKEIGAVYDIKDLGKHNSVLGMTVEFDENEGSISLHQKNLIIKTLERFGMSDSKPKATPLPVGSLMNMDTQPSPTPSSDVEFMKDKDYRGVLGSLNHVANGTRPDITFATNYLQRYASDPRPIHWNRAMHVLGYLKGTLDYKITYRRGSSEDDGLTPIGFVDSSHGDDRTTGKSTMGYVFTMAGGPVSWSSRAQKRVALSTTEAEYVAAVHGGRQSKWMGSFLDELELYKDRPYPLWCDNNSTIDLTHSTKGHGKSKHFSMDYHWIRDAVQLKELDVQYIASEENLADIFTKSVPKPRAVDLLQKMGMTGV</sequence>
<feature type="region of interest" description="Disordered" evidence="2">
    <location>
        <begin position="229"/>
        <end position="289"/>
    </location>
</feature>
<evidence type="ECO:0000256" key="1">
    <source>
        <dbReference type="ARBA" id="ARBA00022884"/>
    </source>
</evidence>
<dbReference type="STRING" id="47428.A0A284RV53"/>
<feature type="domain" description="Integrase catalytic" evidence="3">
    <location>
        <begin position="1"/>
        <end position="139"/>
    </location>
</feature>
<dbReference type="CDD" id="cd09272">
    <property type="entry name" value="RNase_HI_RT_Ty1"/>
    <property type="match status" value="1"/>
</dbReference>
<dbReference type="InterPro" id="IPR001584">
    <property type="entry name" value="Integrase_cat-core"/>
</dbReference>
<dbReference type="InterPro" id="IPR036397">
    <property type="entry name" value="RNaseH_sf"/>
</dbReference>
<dbReference type="PANTHER" id="PTHR11439:SF483">
    <property type="entry name" value="PEPTIDE SYNTHASE GLIP-LIKE, PUTATIVE (AFU_ORTHOLOGUE AFUA_3G12920)-RELATED"/>
    <property type="match status" value="1"/>
</dbReference>
<proteinExistence type="predicted"/>
<dbReference type="PROSITE" id="PS50994">
    <property type="entry name" value="INTEGRASE"/>
    <property type="match status" value="1"/>
</dbReference>
<dbReference type="OrthoDB" id="3344688at2759"/>
<evidence type="ECO:0000313" key="5">
    <source>
        <dbReference type="Proteomes" id="UP000219338"/>
    </source>
</evidence>
<name>A0A284RV53_ARMOS</name>
<dbReference type="Pfam" id="PF25597">
    <property type="entry name" value="SH3_retrovirus"/>
    <property type="match status" value="1"/>
</dbReference>
<dbReference type="InterPro" id="IPR012337">
    <property type="entry name" value="RNaseH-like_sf"/>
</dbReference>
<dbReference type="AlphaFoldDB" id="A0A284RV53"/>
<dbReference type="InterPro" id="IPR057670">
    <property type="entry name" value="SH3_retrovirus"/>
</dbReference>